<gene>
    <name evidence="1" type="ORF">AMP9_1019</name>
</gene>
<protein>
    <submittedName>
        <fullName evidence="1">Malonate decarboxylase gamma subunit</fullName>
    </submittedName>
</protein>
<dbReference type="InterPro" id="IPR029045">
    <property type="entry name" value="ClpP/crotonase-like_dom_sf"/>
</dbReference>
<dbReference type="Gene3D" id="3.90.226.10">
    <property type="entry name" value="2-enoyl-CoA Hydratase, Chain A, domain 1"/>
    <property type="match status" value="1"/>
</dbReference>
<organism evidence="1">
    <name type="scientific">plant metagenome</name>
    <dbReference type="NCBI Taxonomy" id="1297885"/>
    <lineage>
        <taxon>unclassified sequences</taxon>
        <taxon>metagenomes</taxon>
        <taxon>organismal metagenomes</taxon>
    </lineage>
</organism>
<reference evidence="1" key="1">
    <citation type="submission" date="2019-03" db="EMBL/GenBank/DDBJ databases">
        <authorList>
            <person name="Danneels B."/>
        </authorList>
    </citation>
    <scope>NUCLEOTIDE SEQUENCE</scope>
</reference>
<dbReference type="EMBL" id="CAADHY010000005">
    <property type="protein sequence ID" value="VFR16172.1"/>
    <property type="molecule type" value="Genomic_DNA"/>
</dbReference>
<proteinExistence type="predicted"/>
<evidence type="ECO:0000313" key="1">
    <source>
        <dbReference type="EMBL" id="VFR16172.1"/>
    </source>
</evidence>
<accession>A0A484NRK9</accession>
<dbReference type="Pfam" id="PF06833">
    <property type="entry name" value="MdcE"/>
    <property type="match status" value="1"/>
</dbReference>
<dbReference type="SUPFAM" id="SSF52096">
    <property type="entry name" value="ClpP/crotonase"/>
    <property type="match status" value="1"/>
</dbReference>
<sequence length="233" mass="24832">MEWKNVADRLFPQGHDIVQQGDLLAGSGQRPAQVFAVVGTTGHAEVGADLALAMAAAVLDAVARHPGRPILFLIDTQGQRLRHRDEMLGLNRYMSHLGKCVEIARQRGHRVVGLVYDQALSGGFIPNAMMADLCAALPEAEIRVMNLPAMARVTRIAESRLRELSQTSPVFAPGAMNFVSMGAVDALWDGDLGAALDDATARAQAKDPRAAAGLARGGRKLAEPVIRRVADAA</sequence>
<name>A0A484NRK9_9ZZZZ</name>
<dbReference type="AlphaFoldDB" id="A0A484NRK9"/>